<accession>A0ACB0LZU6</accession>
<name>A0ACB0LZU6_TRIPR</name>
<keyword evidence="2" id="KW-1185">Reference proteome</keyword>
<dbReference type="Proteomes" id="UP001177021">
    <property type="component" value="Unassembled WGS sequence"/>
</dbReference>
<dbReference type="EMBL" id="CASHSV030000716">
    <property type="protein sequence ID" value="CAJ2674455.1"/>
    <property type="molecule type" value="Genomic_DNA"/>
</dbReference>
<organism evidence="1 2">
    <name type="scientific">Trifolium pratense</name>
    <name type="common">Red clover</name>
    <dbReference type="NCBI Taxonomy" id="57577"/>
    <lineage>
        <taxon>Eukaryota</taxon>
        <taxon>Viridiplantae</taxon>
        <taxon>Streptophyta</taxon>
        <taxon>Embryophyta</taxon>
        <taxon>Tracheophyta</taxon>
        <taxon>Spermatophyta</taxon>
        <taxon>Magnoliopsida</taxon>
        <taxon>eudicotyledons</taxon>
        <taxon>Gunneridae</taxon>
        <taxon>Pentapetalae</taxon>
        <taxon>rosids</taxon>
        <taxon>fabids</taxon>
        <taxon>Fabales</taxon>
        <taxon>Fabaceae</taxon>
        <taxon>Papilionoideae</taxon>
        <taxon>50 kb inversion clade</taxon>
        <taxon>NPAAA clade</taxon>
        <taxon>Hologalegina</taxon>
        <taxon>IRL clade</taxon>
        <taxon>Trifolieae</taxon>
        <taxon>Trifolium</taxon>
    </lineage>
</organism>
<gene>
    <name evidence="1" type="ORF">MILVUS5_LOCUS37702</name>
</gene>
<proteinExistence type="predicted"/>
<reference evidence="1" key="1">
    <citation type="submission" date="2023-10" db="EMBL/GenBank/DDBJ databases">
        <authorList>
            <person name="Rodriguez Cubillos JULIANA M."/>
            <person name="De Vega J."/>
        </authorList>
    </citation>
    <scope>NUCLEOTIDE SEQUENCE</scope>
</reference>
<evidence type="ECO:0000313" key="2">
    <source>
        <dbReference type="Proteomes" id="UP001177021"/>
    </source>
</evidence>
<comment type="caution">
    <text evidence="1">The sequence shown here is derived from an EMBL/GenBank/DDBJ whole genome shotgun (WGS) entry which is preliminary data.</text>
</comment>
<protein>
    <submittedName>
        <fullName evidence="1">Uncharacterized protein</fullName>
    </submittedName>
</protein>
<evidence type="ECO:0000313" key="1">
    <source>
        <dbReference type="EMBL" id="CAJ2674455.1"/>
    </source>
</evidence>
<sequence length="388" mass="42944">MTSPMHYVRRNKFHVLFFVILSIATTLNGSSNECNFPAIFNFGDSNSDTGGLAAAFIQPPPPYGQTYFNRPAGRFSDGRLIIDFIANSFGLPFLSPYLDSLGANYSYGGNFATASATIKLPPIILPQLPGLSPFFLDIQSAQFTQFKARTQFIKQQGGVFASLMPKQEYFQEALYTIDIGQNDLSGAFFLGKTIQQVNAAVPEIVKSFSINVKALYILGARSFWIHNTGPLGCIPYISLVFILAQRDQYGCAKQYNEVAQNFNQQLKEVVDQLRVELIQSTIIYVDIYSVKYSLFSNPTKFGFEQPLVTCCGYGGEYNYNTSAGCGESIDMNGSRVFVGSCDNRPTRVIWDGIHFTEAANKYVFDEISTGAFSDPPIPLNMACHKTST</sequence>